<dbReference type="PATRIC" id="fig|46429.4.peg.3016"/>
<dbReference type="Pfam" id="PF08448">
    <property type="entry name" value="PAS_4"/>
    <property type="match status" value="1"/>
</dbReference>
<dbReference type="SMART" id="SM00091">
    <property type="entry name" value="PAS"/>
    <property type="match status" value="2"/>
</dbReference>
<evidence type="ECO:0000313" key="3">
    <source>
        <dbReference type="EMBL" id="KEQ52682.1"/>
    </source>
</evidence>
<proteinExistence type="predicted"/>
<dbReference type="Pfam" id="PF13426">
    <property type="entry name" value="PAS_9"/>
    <property type="match status" value="1"/>
</dbReference>
<dbReference type="RefSeq" id="WP_037453578.1">
    <property type="nucleotide sequence ID" value="NZ_JFHR01000037.1"/>
</dbReference>
<feature type="domain" description="PAS" evidence="2">
    <location>
        <begin position="213"/>
        <end position="266"/>
    </location>
</feature>
<evidence type="ECO:0000256" key="1">
    <source>
        <dbReference type="SAM" id="MobiDB-lite"/>
    </source>
</evidence>
<dbReference type="eggNOG" id="ENOG502ZUKB">
    <property type="taxonomic scope" value="Bacteria"/>
</dbReference>
<sequence>MRIPNGTSGGTDNKADDLPPGQVVTATALIRHFAVHSRQALTEPVHILNHGHVGLTLISTESFLRLSGDRNRPDPDHPAAQLDVLLDMIPTQVILADQGLNLLRINLAARKRLEVSEQEVRGAPLSQLLTRPDHHFVLRALERVRDTGVPEEFEQSFTGGPPLVYRIQISAFPGGFAILADEMTDRLSLRAQDARIAAYENLTDGLPGLARGAFNVRGMVTDMSPALADLVGTDESRIVGLRFAALFDGSSRSAISDAVEELLTSGKPFGMAAGLVGSAGSGTVWVGATPLLSADGQAGGVFLIGTNPLCALPGGAPQ</sequence>
<dbReference type="InterPro" id="IPR035965">
    <property type="entry name" value="PAS-like_dom_sf"/>
</dbReference>
<dbReference type="Proteomes" id="UP000028411">
    <property type="component" value="Unassembled WGS sequence"/>
</dbReference>
<dbReference type="EMBL" id="JFHR01000037">
    <property type="protein sequence ID" value="KEQ52682.1"/>
    <property type="molecule type" value="Genomic_DNA"/>
</dbReference>
<evidence type="ECO:0000259" key="2">
    <source>
        <dbReference type="PROSITE" id="PS50112"/>
    </source>
</evidence>
<dbReference type="PROSITE" id="PS50112">
    <property type="entry name" value="PAS"/>
    <property type="match status" value="1"/>
</dbReference>
<organism evidence="3 4">
    <name type="scientific">Sphingobium chlorophenolicum</name>
    <dbReference type="NCBI Taxonomy" id="46429"/>
    <lineage>
        <taxon>Bacteria</taxon>
        <taxon>Pseudomonadati</taxon>
        <taxon>Pseudomonadota</taxon>
        <taxon>Alphaproteobacteria</taxon>
        <taxon>Sphingomonadales</taxon>
        <taxon>Sphingomonadaceae</taxon>
        <taxon>Sphingobium</taxon>
    </lineage>
</organism>
<reference evidence="3 4" key="1">
    <citation type="submission" date="2014-02" db="EMBL/GenBank/DDBJ databases">
        <title>Whole genome sequence of Sphingobium chlorophenolicum NBRC 16172.</title>
        <authorList>
            <person name="Gan H.M."/>
            <person name="Gan H.Y."/>
            <person name="Chew T.H."/>
            <person name="Savka M.A."/>
        </authorList>
    </citation>
    <scope>NUCLEOTIDE SEQUENCE [LARGE SCALE GENOMIC DNA]</scope>
    <source>
        <strain evidence="3 4">NBRC 16172</strain>
    </source>
</reference>
<accession>A0A081RBV9</accession>
<dbReference type="Gene3D" id="3.30.450.20">
    <property type="entry name" value="PAS domain"/>
    <property type="match status" value="2"/>
</dbReference>
<dbReference type="InterPro" id="IPR000014">
    <property type="entry name" value="PAS"/>
</dbReference>
<dbReference type="AlphaFoldDB" id="A0A081RBV9"/>
<dbReference type="InterPro" id="IPR013656">
    <property type="entry name" value="PAS_4"/>
</dbReference>
<protein>
    <submittedName>
        <fullName evidence="3">Putative PAS/PAC sensor protein</fullName>
    </submittedName>
</protein>
<name>A0A081RBV9_SPHCR</name>
<gene>
    <name evidence="3" type="ORF">BV95_03043</name>
</gene>
<feature type="region of interest" description="Disordered" evidence="1">
    <location>
        <begin position="1"/>
        <end position="20"/>
    </location>
</feature>
<evidence type="ECO:0000313" key="4">
    <source>
        <dbReference type="Proteomes" id="UP000028411"/>
    </source>
</evidence>
<dbReference type="SUPFAM" id="SSF55785">
    <property type="entry name" value="PYP-like sensor domain (PAS domain)"/>
    <property type="match status" value="2"/>
</dbReference>
<dbReference type="OrthoDB" id="7469595at2"/>
<comment type="caution">
    <text evidence="3">The sequence shown here is derived from an EMBL/GenBank/DDBJ whole genome shotgun (WGS) entry which is preliminary data.</text>
</comment>